<dbReference type="EMBL" id="CP045423">
    <property type="protein sequence ID" value="QFU17344.1"/>
    <property type="molecule type" value="Genomic_DNA"/>
</dbReference>
<dbReference type="GO" id="GO:0000160">
    <property type="term" value="P:phosphorelay signal transduction system"/>
    <property type="evidence" value="ECO:0007669"/>
    <property type="project" value="InterPro"/>
</dbReference>
<keyword evidence="6" id="KW-1185">Reference proteome</keyword>
<evidence type="ECO:0000256" key="2">
    <source>
        <dbReference type="PROSITE-ProRule" id="PRU00169"/>
    </source>
</evidence>
<evidence type="ECO:0000259" key="4">
    <source>
        <dbReference type="PROSITE" id="PS50110"/>
    </source>
</evidence>
<dbReference type="Proteomes" id="UP000325614">
    <property type="component" value="Chromosome"/>
</dbReference>
<dbReference type="GO" id="GO:0003677">
    <property type="term" value="F:DNA binding"/>
    <property type="evidence" value="ECO:0007669"/>
    <property type="project" value="UniProtKB-KW"/>
</dbReference>
<evidence type="ECO:0000313" key="6">
    <source>
        <dbReference type="Proteomes" id="UP000325614"/>
    </source>
</evidence>
<accession>A0A5P9K4I9</accession>
<dbReference type="PANTHER" id="PTHR45566">
    <property type="entry name" value="HTH-TYPE TRANSCRIPTIONAL REGULATOR YHJB-RELATED"/>
    <property type="match status" value="1"/>
</dbReference>
<dbReference type="InterPro" id="IPR051015">
    <property type="entry name" value="EvgA-like"/>
</dbReference>
<dbReference type="SUPFAM" id="SSF52172">
    <property type="entry name" value="CheY-like"/>
    <property type="match status" value="1"/>
</dbReference>
<keyword evidence="2" id="KW-0597">Phosphoprotein</keyword>
<dbReference type="InterPro" id="IPR011006">
    <property type="entry name" value="CheY-like_superfamily"/>
</dbReference>
<dbReference type="CDD" id="cd06170">
    <property type="entry name" value="LuxR_C_like"/>
    <property type="match status" value="1"/>
</dbReference>
<dbReference type="KEGG" id="mico:GDR74_14555"/>
<feature type="domain" description="HTH luxR-type" evidence="3">
    <location>
        <begin position="167"/>
        <end position="232"/>
    </location>
</feature>
<dbReference type="Gene3D" id="3.40.50.2300">
    <property type="match status" value="1"/>
</dbReference>
<feature type="domain" description="Response regulatory" evidence="4">
    <location>
        <begin position="9"/>
        <end position="125"/>
    </location>
</feature>
<evidence type="ECO:0000259" key="3">
    <source>
        <dbReference type="PROSITE" id="PS50043"/>
    </source>
</evidence>
<name>A0A5P9K4I9_9HYPH</name>
<keyword evidence="1" id="KW-0238">DNA-binding</keyword>
<protein>
    <submittedName>
        <fullName evidence="5">Response regulator</fullName>
    </submittedName>
</protein>
<dbReference type="InterPro" id="IPR000792">
    <property type="entry name" value="Tscrpt_reg_LuxR_C"/>
</dbReference>
<dbReference type="SMART" id="SM00421">
    <property type="entry name" value="HTH_LUXR"/>
    <property type="match status" value="1"/>
</dbReference>
<gene>
    <name evidence="5" type="ORF">GDR74_14555</name>
</gene>
<dbReference type="AlphaFoldDB" id="A0A5P9K4I9"/>
<proteinExistence type="predicted"/>
<evidence type="ECO:0000256" key="1">
    <source>
        <dbReference type="ARBA" id="ARBA00023125"/>
    </source>
</evidence>
<sequence length="245" mass="26644">MPQNSLPVTTFLACRSAMAREGIRHILSSTRYRVSPEEAADEGGVLARLSRESEALLILDENLHHERTADVIRDLKTRAPAARIVVLSESFDMGGMTATLNAGADGYCLATIGCETLVKYLDLVMLGEKVFPAAMVITALSERGEEASPPPRFYSAADAQRMQVIASSAPSRMLSAREAEILHCLMEGAPNKMIARKLDVAEATVKVHVKAILRKIRVTNRTQAAMWAVTHFSNEAHDNSASLPS</sequence>
<dbReference type="PROSITE" id="PS50110">
    <property type="entry name" value="RESPONSE_REGULATORY"/>
    <property type="match status" value="1"/>
</dbReference>
<dbReference type="GO" id="GO:0006355">
    <property type="term" value="P:regulation of DNA-templated transcription"/>
    <property type="evidence" value="ECO:0007669"/>
    <property type="project" value="InterPro"/>
</dbReference>
<dbReference type="InterPro" id="IPR016032">
    <property type="entry name" value="Sig_transdc_resp-reg_C-effctor"/>
</dbReference>
<dbReference type="InterPro" id="IPR001789">
    <property type="entry name" value="Sig_transdc_resp-reg_receiver"/>
</dbReference>
<evidence type="ECO:0000313" key="5">
    <source>
        <dbReference type="EMBL" id="QFU17344.1"/>
    </source>
</evidence>
<dbReference type="PANTHER" id="PTHR45566:SF2">
    <property type="entry name" value="NARL SUBFAMILY"/>
    <property type="match status" value="1"/>
</dbReference>
<dbReference type="PROSITE" id="PS50043">
    <property type="entry name" value="HTH_LUXR_2"/>
    <property type="match status" value="1"/>
</dbReference>
<organism evidence="5 6">
    <name type="scientific">Microvirga thermotolerans</name>
    <dbReference type="NCBI Taxonomy" id="2651334"/>
    <lineage>
        <taxon>Bacteria</taxon>
        <taxon>Pseudomonadati</taxon>
        <taxon>Pseudomonadota</taxon>
        <taxon>Alphaproteobacteria</taxon>
        <taxon>Hyphomicrobiales</taxon>
        <taxon>Methylobacteriaceae</taxon>
        <taxon>Microvirga</taxon>
    </lineage>
</organism>
<reference evidence="5 6" key="1">
    <citation type="submission" date="2019-10" db="EMBL/GenBank/DDBJ databases">
        <title>Isolation, Identification of Microvirga thermotolerans HR1, a novel thermophilic bacterium and Comparative Genomics of the genus Microvirga.</title>
        <authorList>
            <person name="Li J."/>
            <person name="Zhang W."/>
            <person name="Lin M."/>
            <person name="Wang J."/>
        </authorList>
    </citation>
    <scope>NUCLEOTIDE SEQUENCE [LARGE SCALE GENOMIC DNA]</scope>
    <source>
        <strain evidence="5 6">HR1</strain>
    </source>
</reference>
<feature type="modified residue" description="4-aspartylphosphate" evidence="2">
    <location>
        <position position="60"/>
    </location>
</feature>
<dbReference type="PRINTS" id="PR00038">
    <property type="entry name" value="HTHLUXR"/>
</dbReference>
<dbReference type="SUPFAM" id="SSF46894">
    <property type="entry name" value="C-terminal effector domain of the bipartite response regulators"/>
    <property type="match status" value="1"/>
</dbReference>
<dbReference type="PROSITE" id="PS00622">
    <property type="entry name" value="HTH_LUXR_1"/>
    <property type="match status" value="1"/>
</dbReference>
<dbReference type="Pfam" id="PF00196">
    <property type="entry name" value="GerE"/>
    <property type="match status" value="1"/>
</dbReference>